<proteinExistence type="predicted"/>
<name>A0A0V1C5H6_TRIBR</name>
<sequence>MSEISVTNEISCDPLFSERLLAIDQLNVVDLAYNNYCTTFDSTQLEIKF</sequence>
<dbReference type="Proteomes" id="UP000054653">
    <property type="component" value="Unassembled WGS sequence"/>
</dbReference>
<keyword evidence="2" id="KW-1185">Reference proteome</keyword>
<evidence type="ECO:0000313" key="2">
    <source>
        <dbReference type="Proteomes" id="UP000054653"/>
    </source>
</evidence>
<dbReference type="AlphaFoldDB" id="A0A0V1C5H6"/>
<dbReference type="EMBL" id="JYDI01000538">
    <property type="protein sequence ID" value="KRY44580.1"/>
    <property type="molecule type" value="Genomic_DNA"/>
</dbReference>
<gene>
    <name evidence="1" type="ORF">T03_14446</name>
</gene>
<organism evidence="1 2">
    <name type="scientific">Trichinella britovi</name>
    <name type="common">Parasitic roundworm</name>
    <dbReference type="NCBI Taxonomy" id="45882"/>
    <lineage>
        <taxon>Eukaryota</taxon>
        <taxon>Metazoa</taxon>
        <taxon>Ecdysozoa</taxon>
        <taxon>Nematoda</taxon>
        <taxon>Enoplea</taxon>
        <taxon>Dorylaimia</taxon>
        <taxon>Trichinellida</taxon>
        <taxon>Trichinellidae</taxon>
        <taxon>Trichinella</taxon>
    </lineage>
</organism>
<protein>
    <submittedName>
        <fullName evidence="1">Uncharacterized protein</fullName>
    </submittedName>
</protein>
<evidence type="ECO:0000313" key="1">
    <source>
        <dbReference type="EMBL" id="KRY44580.1"/>
    </source>
</evidence>
<comment type="caution">
    <text evidence="1">The sequence shown here is derived from an EMBL/GenBank/DDBJ whole genome shotgun (WGS) entry which is preliminary data.</text>
</comment>
<reference evidence="1 2" key="1">
    <citation type="submission" date="2015-01" db="EMBL/GenBank/DDBJ databases">
        <title>Evolution of Trichinella species and genotypes.</title>
        <authorList>
            <person name="Korhonen P.K."/>
            <person name="Edoardo P."/>
            <person name="Giuseppe L.R."/>
            <person name="Gasser R.B."/>
        </authorList>
    </citation>
    <scope>NUCLEOTIDE SEQUENCE [LARGE SCALE GENOMIC DNA]</scope>
    <source>
        <strain evidence="1">ISS120</strain>
    </source>
</reference>
<accession>A0A0V1C5H6</accession>